<feature type="compositionally biased region" description="Low complexity" evidence="1">
    <location>
        <begin position="9"/>
        <end position="23"/>
    </location>
</feature>
<protein>
    <submittedName>
        <fullName evidence="2">Uncharacterized protein</fullName>
    </submittedName>
</protein>
<comment type="caution">
    <text evidence="2">The sequence shown here is derived from an EMBL/GenBank/DDBJ whole genome shotgun (WGS) entry which is preliminary data.</text>
</comment>
<evidence type="ECO:0000313" key="2">
    <source>
        <dbReference type="EMBL" id="KAF7129650.1"/>
    </source>
</evidence>
<name>A0A834GB09_RHOSS</name>
<dbReference type="AlphaFoldDB" id="A0A834GB09"/>
<evidence type="ECO:0000256" key="1">
    <source>
        <dbReference type="SAM" id="MobiDB-lite"/>
    </source>
</evidence>
<reference evidence="2" key="1">
    <citation type="submission" date="2019-11" db="EMBL/GenBank/DDBJ databases">
        <authorList>
            <person name="Liu Y."/>
            <person name="Hou J."/>
            <person name="Li T.-Q."/>
            <person name="Guan C.-H."/>
            <person name="Wu X."/>
            <person name="Wu H.-Z."/>
            <person name="Ling F."/>
            <person name="Zhang R."/>
            <person name="Shi X.-G."/>
            <person name="Ren J.-P."/>
            <person name="Chen E.-F."/>
            <person name="Sun J.-M."/>
        </authorList>
    </citation>
    <scope>NUCLEOTIDE SEQUENCE</scope>
    <source>
        <strain evidence="2">Adult_tree_wgs_1</strain>
        <tissue evidence="2">Leaves</tissue>
    </source>
</reference>
<dbReference type="Proteomes" id="UP000626092">
    <property type="component" value="Unassembled WGS sequence"/>
</dbReference>
<keyword evidence="3" id="KW-1185">Reference proteome</keyword>
<sequence length="127" mass="13525">MPDSPPSSNPQSSLPGNPSNSSPGVRSHSPKSGGTSLISSKPAISQVSTLTEAQRNGTCTDGNCLNSMGLERINALSDLKKPSTPEPPDCQDVKGEKAATLVPNEIIDPYHLLSKFARKRMRKQVKE</sequence>
<feature type="compositionally biased region" description="Polar residues" evidence="1">
    <location>
        <begin position="30"/>
        <end position="65"/>
    </location>
</feature>
<dbReference type="EMBL" id="WJXA01000010">
    <property type="protein sequence ID" value="KAF7129650.1"/>
    <property type="molecule type" value="Genomic_DNA"/>
</dbReference>
<gene>
    <name evidence="2" type="ORF">RHSIM_Rhsim10G0122000</name>
</gene>
<feature type="region of interest" description="Disordered" evidence="1">
    <location>
        <begin position="1"/>
        <end position="65"/>
    </location>
</feature>
<accession>A0A834GB09</accession>
<organism evidence="2 3">
    <name type="scientific">Rhododendron simsii</name>
    <name type="common">Sims's rhododendron</name>
    <dbReference type="NCBI Taxonomy" id="118357"/>
    <lineage>
        <taxon>Eukaryota</taxon>
        <taxon>Viridiplantae</taxon>
        <taxon>Streptophyta</taxon>
        <taxon>Embryophyta</taxon>
        <taxon>Tracheophyta</taxon>
        <taxon>Spermatophyta</taxon>
        <taxon>Magnoliopsida</taxon>
        <taxon>eudicotyledons</taxon>
        <taxon>Gunneridae</taxon>
        <taxon>Pentapetalae</taxon>
        <taxon>asterids</taxon>
        <taxon>Ericales</taxon>
        <taxon>Ericaceae</taxon>
        <taxon>Ericoideae</taxon>
        <taxon>Rhodoreae</taxon>
        <taxon>Rhododendron</taxon>
    </lineage>
</organism>
<evidence type="ECO:0000313" key="3">
    <source>
        <dbReference type="Proteomes" id="UP000626092"/>
    </source>
</evidence>
<proteinExistence type="predicted"/>